<gene>
    <name evidence="3" type="ORF">RDB_LOCUS168575</name>
</gene>
<protein>
    <submittedName>
        <fullName evidence="3">Uncharacterized protein</fullName>
    </submittedName>
</protein>
<proteinExistence type="predicted"/>
<evidence type="ECO:0000313" key="4">
    <source>
        <dbReference type="Proteomes" id="UP000663846"/>
    </source>
</evidence>
<keyword evidence="2" id="KW-0812">Transmembrane</keyword>
<feature type="transmembrane region" description="Helical" evidence="2">
    <location>
        <begin position="78"/>
        <end position="99"/>
    </location>
</feature>
<feature type="transmembrane region" description="Helical" evidence="2">
    <location>
        <begin position="111"/>
        <end position="130"/>
    </location>
</feature>
<evidence type="ECO:0000313" key="3">
    <source>
        <dbReference type="EMBL" id="CAE6466899.1"/>
    </source>
</evidence>
<name>A0A8H3GQB1_9AGAM</name>
<feature type="compositionally biased region" description="Low complexity" evidence="1">
    <location>
        <begin position="1"/>
        <end position="25"/>
    </location>
</feature>
<keyword evidence="2" id="KW-1133">Transmembrane helix</keyword>
<dbReference type="AlphaFoldDB" id="A0A8H3GQB1"/>
<comment type="caution">
    <text evidence="3">The sequence shown here is derived from an EMBL/GenBank/DDBJ whole genome shotgun (WGS) entry which is preliminary data.</text>
</comment>
<organism evidence="3 4">
    <name type="scientific">Rhizoctonia solani</name>
    <dbReference type="NCBI Taxonomy" id="456999"/>
    <lineage>
        <taxon>Eukaryota</taxon>
        <taxon>Fungi</taxon>
        <taxon>Dikarya</taxon>
        <taxon>Basidiomycota</taxon>
        <taxon>Agaricomycotina</taxon>
        <taxon>Agaricomycetes</taxon>
        <taxon>Cantharellales</taxon>
        <taxon>Ceratobasidiaceae</taxon>
        <taxon>Rhizoctonia</taxon>
    </lineage>
</organism>
<dbReference type="Proteomes" id="UP000663846">
    <property type="component" value="Unassembled WGS sequence"/>
</dbReference>
<feature type="region of interest" description="Disordered" evidence="1">
    <location>
        <begin position="1"/>
        <end position="46"/>
    </location>
</feature>
<evidence type="ECO:0000256" key="1">
    <source>
        <dbReference type="SAM" id="MobiDB-lite"/>
    </source>
</evidence>
<accession>A0A8H3GQB1</accession>
<dbReference type="EMBL" id="CAJMWS010000868">
    <property type="protein sequence ID" value="CAE6466899.1"/>
    <property type="molecule type" value="Genomic_DNA"/>
</dbReference>
<sequence>MHLAVVEPSEKGPSPSSVSESPSGSLQNYTPSVVPSRESRLEHKSQQTIADIEGQEPQATAPPPVVATTAPSPSYHPLSWPVITLLALPSVLGVLVRLGIHSLTTYEGDSVFALAWVQGMGCFIMGLALGKRQAITDFYPPLYTAITTGLCQRVARCHSPDLYLQTKDFVAL</sequence>
<reference evidence="3" key="1">
    <citation type="submission" date="2021-01" db="EMBL/GenBank/DDBJ databases">
        <authorList>
            <person name="Kaushik A."/>
        </authorList>
    </citation>
    <scope>NUCLEOTIDE SEQUENCE</scope>
    <source>
        <strain evidence="3">AG1-1C</strain>
    </source>
</reference>
<keyword evidence="2" id="KW-0472">Membrane</keyword>
<evidence type="ECO:0000256" key="2">
    <source>
        <dbReference type="SAM" id="Phobius"/>
    </source>
</evidence>